<feature type="compositionally biased region" description="Basic and acidic residues" evidence="1">
    <location>
        <begin position="399"/>
        <end position="412"/>
    </location>
</feature>
<accession>A0AAE0DJD7</accession>
<feature type="compositionally biased region" description="Basic residues" evidence="1">
    <location>
        <begin position="110"/>
        <end position="121"/>
    </location>
</feature>
<evidence type="ECO:0000313" key="3">
    <source>
        <dbReference type="Proteomes" id="UP001276659"/>
    </source>
</evidence>
<gene>
    <name evidence="2" type="ORF">OEA41_003574</name>
</gene>
<dbReference type="GO" id="GO:0070823">
    <property type="term" value="C:HDA1 complex"/>
    <property type="evidence" value="ECO:0007669"/>
    <property type="project" value="InterPro"/>
</dbReference>
<feature type="compositionally biased region" description="Polar residues" evidence="1">
    <location>
        <begin position="569"/>
        <end position="590"/>
    </location>
</feature>
<feature type="region of interest" description="Disordered" evidence="1">
    <location>
        <begin position="1"/>
        <end position="20"/>
    </location>
</feature>
<feature type="region of interest" description="Disordered" evidence="1">
    <location>
        <begin position="1291"/>
        <end position="1345"/>
    </location>
</feature>
<evidence type="ECO:0000256" key="1">
    <source>
        <dbReference type="SAM" id="MobiDB-lite"/>
    </source>
</evidence>
<protein>
    <submittedName>
        <fullName evidence="2">Uncharacterized protein</fullName>
    </submittedName>
</protein>
<comment type="caution">
    <text evidence="2">The sequence shown here is derived from an EMBL/GenBank/DDBJ whole genome shotgun (WGS) entry which is preliminary data.</text>
</comment>
<feature type="region of interest" description="Disordered" evidence="1">
    <location>
        <begin position="300"/>
        <end position="540"/>
    </location>
</feature>
<feature type="compositionally biased region" description="Low complexity" evidence="1">
    <location>
        <begin position="34"/>
        <end position="49"/>
    </location>
</feature>
<feature type="compositionally biased region" description="Low complexity" evidence="1">
    <location>
        <begin position="1302"/>
        <end position="1311"/>
    </location>
</feature>
<dbReference type="PANTHER" id="PTHR23159">
    <property type="entry name" value="CENTROSOMAL PROTEIN 2"/>
    <property type="match status" value="1"/>
</dbReference>
<dbReference type="SUPFAM" id="SSF58100">
    <property type="entry name" value="Bacterial hemolysins"/>
    <property type="match status" value="1"/>
</dbReference>
<feature type="region of interest" description="Disordered" evidence="1">
    <location>
        <begin position="693"/>
        <end position="718"/>
    </location>
</feature>
<feature type="region of interest" description="Disordered" evidence="1">
    <location>
        <begin position="207"/>
        <end position="280"/>
    </location>
</feature>
<dbReference type="Pfam" id="PF11496">
    <property type="entry name" value="HDA2-3"/>
    <property type="match status" value="1"/>
</dbReference>
<feature type="compositionally biased region" description="Basic and acidic residues" evidence="1">
    <location>
        <begin position="552"/>
        <end position="563"/>
    </location>
</feature>
<feature type="compositionally biased region" description="Low complexity" evidence="1">
    <location>
        <begin position="332"/>
        <end position="346"/>
    </location>
</feature>
<feature type="compositionally biased region" description="Polar residues" evidence="1">
    <location>
        <begin position="460"/>
        <end position="472"/>
    </location>
</feature>
<dbReference type="EMBL" id="JASNWA010000008">
    <property type="protein sequence ID" value="KAK3171490.1"/>
    <property type="molecule type" value="Genomic_DNA"/>
</dbReference>
<dbReference type="InterPro" id="IPR021006">
    <property type="entry name" value="Hda2/3"/>
</dbReference>
<name>A0AAE0DJD7_9LECA</name>
<feature type="compositionally biased region" description="Basic and acidic residues" evidence="1">
    <location>
        <begin position="473"/>
        <end position="485"/>
    </location>
</feature>
<feature type="region of interest" description="Disordered" evidence="1">
    <location>
        <begin position="95"/>
        <end position="174"/>
    </location>
</feature>
<dbReference type="InterPro" id="IPR038609">
    <property type="entry name" value="HDA1_su2/3_sf"/>
</dbReference>
<dbReference type="Proteomes" id="UP001276659">
    <property type="component" value="Unassembled WGS sequence"/>
</dbReference>
<feature type="region of interest" description="Disordered" evidence="1">
    <location>
        <begin position="552"/>
        <end position="611"/>
    </location>
</feature>
<keyword evidence="3" id="KW-1185">Reference proteome</keyword>
<reference evidence="2" key="1">
    <citation type="submission" date="2022-11" db="EMBL/GenBank/DDBJ databases">
        <title>Chromosomal genome sequence assembly and mating type (MAT) locus characterization of the leprose asexual lichenized fungus Lepraria neglecta (Nyl.) Erichsen.</title>
        <authorList>
            <person name="Allen J.L."/>
            <person name="Pfeffer B."/>
        </authorList>
    </citation>
    <scope>NUCLEOTIDE SEQUENCE</scope>
    <source>
        <strain evidence="2">Allen 5258</strain>
    </source>
</reference>
<feature type="region of interest" description="Disordered" evidence="1">
    <location>
        <begin position="28"/>
        <end position="51"/>
    </location>
</feature>
<proteinExistence type="predicted"/>
<feature type="compositionally biased region" description="Polar residues" evidence="1">
    <location>
        <begin position="701"/>
        <end position="710"/>
    </location>
</feature>
<organism evidence="2 3">
    <name type="scientific">Lepraria neglecta</name>
    <dbReference type="NCBI Taxonomy" id="209136"/>
    <lineage>
        <taxon>Eukaryota</taxon>
        <taxon>Fungi</taxon>
        <taxon>Dikarya</taxon>
        <taxon>Ascomycota</taxon>
        <taxon>Pezizomycotina</taxon>
        <taxon>Lecanoromycetes</taxon>
        <taxon>OSLEUM clade</taxon>
        <taxon>Lecanoromycetidae</taxon>
        <taxon>Lecanorales</taxon>
        <taxon>Lecanorineae</taxon>
        <taxon>Stereocaulaceae</taxon>
        <taxon>Lepraria</taxon>
    </lineage>
</organism>
<feature type="compositionally biased region" description="Basic and acidic residues" evidence="1">
    <location>
        <begin position="370"/>
        <end position="388"/>
    </location>
</feature>
<evidence type="ECO:0000313" key="2">
    <source>
        <dbReference type="EMBL" id="KAK3171490.1"/>
    </source>
</evidence>
<dbReference type="PANTHER" id="PTHR23159:SF31">
    <property type="entry name" value="CENTROSOME-ASSOCIATED PROTEIN CEP250 ISOFORM X1"/>
    <property type="match status" value="1"/>
</dbReference>
<dbReference type="Gene3D" id="3.40.50.12360">
    <property type="match status" value="1"/>
</dbReference>
<feature type="compositionally biased region" description="Polar residues" evidence="1">
    <location>
        <begin position="244"/>
        <end position="268"/>
    </location>
</feature>
<feature type="compositionally biased region" description="Polar residues" evidence="1">
    <location>
        <begin position="137"/>
        <end position="156"/>
    </location>
</feature>
<sequence>MSSRKRKNSAIPEKEGTLSKRARLLSNLWHSQEEAAGSAETSSSNPSSPVHRIKAIIGERPSEYLIDWADDPITGEKFKPDWQPKGNVNTAAIKAWEKNRPATVQNNSNRSKRQRRRRRRPRSESSCTSEDTGAKAQETQTQHISDSPLHQTNSNHPAAETRVSESDHIQSPSIDATNLPSVIVQISQHSGYERDLYIAYQSSLSTQGNSSSLVQHPDSGLGESSPEPEIFATPAIEKDGIVPDSQSVPGSSSYVPTSSTYLDNTSIDQPPPTSESQISSSAHINIASNFELSNSSAVGVGDSIEDANEHSSALEVAESPLSVHISQRSKSEPAPSSIETSTSTPSRAQPPSLPRSASDPVIYFRIDQQQTHRDIPVSEKDRSYHDQAVDDSSISDSQFRGHADFREEHQRLSEVQVPGSTDSLPKQGLEEEAANSEYAVDDSHPSQATTADDSVLSIRDPNSQSTRQSYSQRVEEDSFHLDEPHTLTPGIVSSSDLESLNLPKTFDSREPPQPPVISEDEMSETSPDKASLSGGPQPIGMREKLKKIREDGAAKREALEAQRRVKGQPLQTQSTPASPSVSMSEQQMPQPSGARAPHFQMPQDRQQSQPIVTRGTPILPRVDRRLAQMSVPGAFSFMNQEELRIQVQSPLTTQSPRSVRPASSISDKLPTQIQREPPCLEVQPLISSKELPLPLRHPQSVPHTPTTPSKLSMHKEASPARTITLQPMWLREMEFIIPLSMQPRILSQYMDTIEYYKRTIKKNQTDHTLSRADLDKLNELLGRLANVSTHIGLEGGGPSSQEEIQLEQEALYAELSSEKFNFLGHLLTIAKDFDVHIALVSKPGNLLNIIETFLKGKRVRYNRPDTRTTSDPKIAHGRMEVSLISSGDLGASVMPRPAEIVIALDETFKATDPQVIALRRNMINIGQPTPVIRLVVYSSVEHLDLCFQPTLDPVDRIRKLIFYVWNTRRIIGQLEPHEPVAKSFAEKVAAILQVGDLRAYWNLPRIAPIENLPIMDSDSSLSDMNEMEVEELKPPGPPRYWPNPISGRVVEPANPVPPPRGGKRPFVGEPSTIELLQRQLALAAERAKLWDAEKARLEKTIKEHQCWAERRQHDFEELRDKASNLHHDKLDLTTELEKTKTHLERAREDIHTLKEERTELKQEIVDVRAQLLEHPTAAIAAAEQERAKVRALEAEVKKLEKKNENLRNESDTVRGVYQEASSKAGELAAEVQVLEAELAPLKRRVQELETRRKEEKKNDPKIGLLEEIKGLRTAVKNTERLVWKKEEEIKELKRGRGGVQTRGSSVAPRSPRGGGSRGVSPAAGMLGGEEKKAPSGLRGRFNLDG</sequence>